<dbReference type="Proteomes" id="UP000887013">
    <property type="component" value="Unassembled WGS sequence"/>
</dbReference>
<reference evidence="1" key="1">
    <citation type="submission" date="2020-08" db="EMBL/GenBank/DDBJ databases">
        <title>Multicomponent nature underlies the extraordinary mechanical properties of spider dragline silk.</title>
        <authorList>
            <person name="Kono N."/>
            <person name="Nakamura H."/>
            <person name="Mori M."/>
            <person name="Yoshida Y."/>
            <person name="Ohtoshi R."/>
            <person name="Malay A.D."/>
            <person name="Moran D.A.P."/>
            <person name="Tomita M."/>
            <person name="Numata K."/>
            <person name="Arakawa K."/>
        </authorList>
    </citation>
    <scope>NUCLEOTIDE SEQUENCE</scope>
</reference>
<gene>
    <name evidence="1" type="ORF">NPIL_135481</name>
</gene>
<protein>
    <submittedName>
        <fullName evidence="1">Uncharacterized protein</fullName>
    </submittedName>
</protein>
<accession>A0A8X6TD20</accession>
<evidence type="ECO:0000313" key="2">
    <source>
        <dbReference type="Proteomes" id="UP000887013"/>
    </source>
</evidence>
<keyword evidence="2" id="KW-1185">Reference proteome</keyword>
<dbReference type="AlphaFoldDB" id="A0A8X6TD20"/>
<proteinExistence type="predicted"/>
<dbReference type="EMBL" id="BMAW01006005">
    <property type="protein sequence ID" value="GFS96995.1"/>
    <property type="molecule type" value="Genomic_DNA"/>
</dbReference>
<name>A0A8X6TD20_NEPPI</name>
<organism evidence="1 2">
    <name type="scientific">Nephila pilipes</name>
    <name type="common">Giant wood spider</name>
    <name type="synonym">Nephila maculata</name>
    <dbReference type="NCBI Taxonomy" id="299642"/>
    <lineage>
        <taxon>Eukaryota</taxon>
        <taxon>Metazoa</taxon>
        <taxon>Ecdysozoa</taxon>
        <taxon>Arthropoda</taxon>
        <taxon>Chelicerata</taxon>
        <taxon>Arachnida</taxon>
        <taxon>Araneae</taxon>
        <taxon>Araneomorphae</taxon>
        <taxon>Entelegynae</taxon>
        <taxon>Araneoidea</taxon>
        <taxon>Nephilidae</taxon>
        <taxon>Nephila</taxon>
    </lineage>
</organism>
<evidence type="ECO:0000313" key="1">
    <source>
        <dbReference type="EMBL" id="GFS96995.1"/>
    </source>
</evidence>
<sequence length="126" mass="14465">MDGFSRTHQTVDRSFQVCNGIHVLLVPGFQSITCNKSLQFGCSCSDWYHHFAVKNTCFRKVLAMFLIEHFEIWFKSSRHFLVFDCKRFDLDPKGKKIHWCQSGEHAGQSIGPSAIHFSGMFSSKIS</sequence>
<comment type="caution">
    <text evidence="1">The sequence shown here is derived from an EMBL/GenBank/DDBJ whole genome shotgun (WGS) entry which is preliminary data.</text>
</comment>